<evidence type="ECO:0000313" key="11">
    <source>
        <dbReference type="EMBL" id="AZK16226.1"/>
    </source>
</evidence>
<evidence type="ECO:0000256" key="10">
    <source>
        <dbReference type="SAM" id="Phobius"/>
    </source>
</evidence>
<keyword evidence="6 10" id="KW-0812">Transmembrane</keyword>
<feature type="transmembrane region" description="Helical" evidence="10">
    <location>
        <begin position="201"/>
        <end position="218"/>
    </location>
</feature>
<evidence type="ECO:0000256" key="4">
    <source>
        <dbReference type="ARBA" id="ARBA00022640"/>
    </source>
</evidence>
<accession>A0A3S8RK07</accession>
<feature type="transmembrane region" description="Helical" evidence="10">
    <location>
        <begin position="292"/>
        <end position="314"/>
    </location>
</feature>
<dbReference type="InterPro" id="IPR000537">
    <property type="entry name" value="UbiA_prenyltransferase"/>
</dbReference>
<comment type="subcellular location">
    <subcellularLocation>
        <location evidence="1">Plastid</location>
        <location evidence="1">Chloroplast membrane</location>
        <topology evidence="1">Multi-pass membrane protein</topology>
    </subcellularLocation>
</comment>
<keyword evidence="3" id="KW-0150">Chloroplast</keyword>
<evidence type="ECO:0000256" key="2">
    <source>
        <dbReference type="ARBA" id="ARBA00005985"/>
    </source>
</evidence>
<name>A0A3S8RK07_9ROSI</name>
<dbReference type="PANTHER" id="PTHR43009:SF10">
    <property type="entry name" value="HOMOGENTISATE SOLANESYLTRANSFERASE, CHLOROPLASTIC"/>
    <property type="match status" value="1"/>
</dbReference>
<dbReference type="InterPro" id="IPR044878">
    <property type="entry name" value="UbiA_sf"/>
</dbReference>
<keyword evidence="9 10" id="KW-0472">Membrane</keyword>
<dbReference type="PANTHER" id="PTHR43009">
    <property type="entry name" value="HOMOGENTISATE SOLANESYLTRANSFERASE, CHLOROPLASTIC"/>
    <property type="match status" value="1"/>
</dbReference>
<keyword evidence="7" id="KW-0809">Transit peptide</keyword>
<dbReference type="BRENDA" id="2.5.1.B45">
    <property type="organism ID" value="9149"/>
</dbReference>
<evidence type="ECO:0000256" key="9">
    <source>
        <dbReference type="ARBA" id="ARBA00023136"/>
    </source>
</evidence>
<feature type="transmembrane region" description="Helical" evidence="10">
    <location>
        <begin position="178"/>
        <end position="196"/>
    </location>
</feature>
<sequence>MDNLSLSLPTKYLQVPAQLRNPNVFAHPKKLTANATKLSDMSAKCSQTFLPARSPYCLDTSHDSSRAFLFRAKAKQVGETSEFAPGRKLNYIDVLVKFLRPYSMIGIFMSCMAYLLRTCMESPELLKWSLLPKAVATLVAVLSTSAFNSGFNQLHDIEIDRINKPDLVLSSGELPLELAWLLVTSYVIIGILASAFVQSKVLIACICIKFFSIYIYNAPPIRLKRTSAGAIFSASLWVLTTNFAAYGAARHILGLPFQLSLPVIFIATFTTVFHATFGILKDLPDVDGDRKFGVITLAVLFGKRTAALLGFGILMHNYAFAIIMAIKYPQVFRQAVMIPAHIVMACILAYQVWKLEKANYNKEDSQVFYKFMWKLLDAEWAIFPFI</sequence>
<dbReference type="Gene3D" id="1.10.357.140">
    <property type="entry name" value="UbiA prenyltransferase"/>
    <property type="match status" value="1"/>
</dbReference>
<evidence type="ECO:0000256" key="8">
    <source>
        <dbReference type="ARBA" id="ARBA00022989"/>
    </source>
</evidence>
<feature type="transmembrane region" description="Helical" evidence="10">
    <location>
        <begin position="335"/>
        <end position="353"/>
    </location>
</feature>
<organism evidence="11">
    <name type="scientific">Hypericum calycinum</name>
    <dbReference type="NCBI Taxonomy" id="55963"/>
    <lineage>
        <taxon>Eukaryota</taxon>
        <taxon>Viridiplantae</taxon>
        <taxon>Streptophyta</taxon>
        <taxon>Embryophyta</taxon>
        <taxon>Tracheophyta</taxon>
        <taxon>Spermatophyta</taxon>
        <taxon>Magnoliopsida</taxon>
        <taxon>eudicotyledons</taxon>
        <taxon>Gunneridae</taxon>
        <taxon>Pentapetalae</taxon>
        <taxon>rosids</taxon>
        <taxon>fabids</taxon>
        <taxon>Malpighiales</taxon>
        <taxon>Hypericaceae</taxon>
        <taxon>Hypericeae</taxon>
        <taxon>Hypericum</taxon>
    </lineage>
</organism>
<evidence type="ECO:0000256" key="3">
    <source>
        <dbReference type="ARBA" id="ARBA00022528"/>
    </source>
</evidence>
<feature type="transmembrane region" description="Helical" evidence="10">
    <location>
        <begin position="230"/>
        <end position="249"/>
    </location>
</feature>
<gene>
    <name evidence="11" type="primary">PT8px</name>
</gene>
<feature type="transmembrane region" description="Helical" evidence="10">
    <location>
        <begin position="261"/>
        <end position="280"/>
    </location>
</feature>
<protein>
    <submittedName>
        <fullName evidence="11">1,3,6,7-tetrahydroxyxanthone 8-prenyltransferase</fullName>
    </submittedName>
</protein>
<reference evidence="11" key="1">
    <citation type="journal article" date="2018" name="New Phytol.">
        <title>Sequential regiospecific gem-diprenylation of tetrahydroxyxanthone by prenyltransferases from Hypericum sp.</title>
        <authorList>
            <person name="Nagia M."/>
            <person name="Gaid M."/>
            <person name="Biedermann E."/>
            <person name="Fiesel T."/>
            <person name="El-Awaad I."/>
            <person name="Hansch R."/>
            <person name="Wittstock U."/>
            <person name="Beerhues L."/>
        </authorList>
    </citation>
    <scope>NUCLEOTIDE SEQUENCE</scope>
</reference>
<proteinExistence type="evidence at transcript level"/>
<dbReference type="EMBL" id="MH461102">
    <property type="protein sequence ID" value="AZK16226.1"/>
    <property type="molecule type" value="mRNA"/>
</dbReference>
<evidence type="ECO:0000256" key="7">
    <source>
        <dbReference type="ARBA" id="ARBA00022946"/>
    </source>
</evidence>
<dbReference type="Gene3D" id="1.20.120.1780">
    <property type="entry name" value="UbiA prenyltransferase"/>
    <property type="match status" value="1"/>
</dbReference>
<dbReference type="AlphaFoldDB" id="A0A3S8RK07"/>
<dbReference type="GO" id="GO:0016765">
    <property type="term" value="F:transferase activity, transferring alkyl or aryl (other than methyl) groups"/>
    <property type="evidence" value="ECO:0007669"/>
    <property type="project" value="InterPro"/>
</dbReference>
<evidence type="ECO:0000256" key="6">
    <source>
        <dbReference type="ARBA" id="ARBA00022692"/>
    </source>
</evidence>
<keyword evidence="5 11" id="KW-0808">Transferase</keyword>
<evidence type="ECO:0000256" key="5">
    <source>
        <dbReference type="ARBA" id="ARBA00022679"/>
    </source>
</evidence>
<keyword evidence="8 10" id="KW-1133">Transmembrane helix</keyword>
<dbReference type="GO" id="GO:0031969">
    <property type="term" value="C:chloroplast membrane"/>
    <property type="evidence" value="ECO:0007669"/>
    <property type="project" value="UniProtKB-SubCell"/>
</dbReference>
<keyword evidence="4" id="KW-0934">Plastid</keyword>
<dbReference type="Pfam" id="PF01040">
    <property type="entry name" value="UbiA"/>
    <property type="match status" value="1"/>
</dbReference>
<evidence type="ECO:0000256" key="1">
    <source>
        <dbReference type="ARBA" id="ARBA00004508"/>
    </source>
</evidence>
<comment type="similarity">
    <text evidence="2">Belongs to the UbiA prenyltransferase family.</text>
</comment>